<evidence type="ECO:0000313" key="2">
    <source>
        <dbReference type="EMBL" id="VFS16520.1"/>
    </source>
</evidence>
<dbReference type="InterPro" id="IPR000015">
    <property type="entry name" value="Fimb_usher"/>
</dbReference>
<evidence type="ECO:0000313" key="3">
    <source>
        <dbReference type="Proteomes" id="UP000351155"/>
    </source>
</evidence>
<dbReference type="GO" id="GO:0009297">
    <property type="term" value="P:pilus assembly"/>
    <property type="evidence" value="ECO:0007669"/>
    <property type="project" value="InterPro"/>
</dbReference>
<gene>
    <name evidence="2" type="primary">caf1A_1</name>
    <name evidence="2" type="ORF">NCTC12126_01322</name>
</gene>
<name>A0A484WX58_9ENTR</name>
<dbReference type="PANTHER" id="PTHR30451:SF21">
    <property type="entry name" value="FIMBRIAL USHER DOMAIN-CONTAINING PROTEIN YDET-RELATED"/>
    <property type="match status" value="1"/>
</dbReference>
<dbReference type="Proteomes" id="UP000351155">
    <property type="component" value="Unassembled WGS sequence"/>
</dbReference>
<feature type="region of interest" description="Disordered" evidence="1">
    <location>
        <begin position="1"/>
        <end position="33"/>
    </location>
</feature>
<dbReference type="EMBL" id="CAADIW010000007">
    <property type="protein sequence ID" value="VFS16520.1"/>
    <property type="molecule type" value="Genomic_DNA"/>
</dbReference>
<accession>A0A484WX58</accession>
<evidence type="ECO:0000256" key="1">
    <source>
        <dbReference type="SAM" id="MobiDB-lite"/>
    </source>
</evidence>
<dbReference type="GO" id="GO:0015473">
    <property type="term" value="F:fimbrial usher porin activity"/>
    <property type="evidence" value="ECO:0007669"/>
    <property type="project" value="InterPro"/>
</dbReference>
<dbReference type="Pfam" id="PF00577">
    <property type="entry name" value="Usher"/>
    <property type="match status" value="1"/>
</dbReference>
<protein>
    <submittedName>
        <fullName evidence="2">Outer membrane usher protein lpfC</fullName>
    </submittedName>
</protein>
<dbReference type="PANTHER" id="PTHR30451">
    <property type="entry name" value="OUTER MEMBRANE USHER PROTEIN"/>
    <property type="match status" value="1"/>
</dbReference>
<organism evidence="2 3">
    <name type="scientific">Enterobacter cancerogenus</name>
    <dbReference type="NCBI Taxonomy" id="69218"/>
    <lineage>
        <taxon>Bacteria</taxon>
        <taxon>Pseudomonadati</taxon>
        <taxon>Pseudomonadota</taxon>
        <taxon>Gammaproteobacteria</taxon>
        <taxon>Enterobacterales</taxon>
        <taxon>Enterobacteriaceae</taxon>
        <taxon>Enterobacter</taxon>
        <taxon>Enterobacter cloacae complex</taxon>
    </lineage>
</organism>
<sequence length="172" mass="19288">MVYRTDSPPTAACSKAAITTPRRSAPGKTLAISGRSPLTSLRAKALLKKQKASKGQSWRLRYSKDFAGTGTNFSLAGYRYNSKGFYTLEDTMESYTHASDWSAPQQRRARTEATIDQTLGEGWGSVTLSLVKETYWTQSQDMTSMSVSYNNSWKGITYSLSYSPEQKHQRQR</sequence>
<dbReference type="GO" id="GO:0009279">
    <property type="term" value="C:cell outer membrane"/>
    <property type="evidence" value="ECO:0007669"/>
    <property type="project" value="TreeGrafter"/>
</dbReference>
<proteinExistence type="predicted"/>
<dbReference type="AlphaFoldDB" id="A0A484WX58"/>
<reference evidence="2 3" key="1">
    <citation type="submission" date="2019-03" db="EMBL/GenBank/DDBJ databases">
        <authorList>
            <consortium name="Pathogen Informatics"/>
        </authorList>
    </citation>
    <scope>NUCLEOTIDE SEQUENCE [LARGE SCALE GENOMIC DNA]</scope>
    <source>
        <strain evidence="2 3">NCTC12126</strain>
    </source>
</reference>